<proteinExistence type="predicted"/>
<feature type="region of interest" description="Disordered" evidence="1">
    <location>
        <begin position="1"/>
        <end position="28"/>
    </location>
</feature>
<reference evidence="2" key="2">
    <citation type="journal article" date="2022" name="Res Sq">
        <title>Comparative Genomics Reveals Insights into the Divergent Evolution of Astigmatic Mites and Household Pest Adaptations.</title>
        <authorList>
            <person name="Xiong Q."/>
            <person name="Wan A.T.-Y."/>
            <person name="Liu X.-Y."/>
            <person name="Fung C.S.-H."/>
            <person name="Xiao X."/>
            <person name="Malainual N."/>
            <person name="Hou J."/>
            <person name="Wang L."/>
            <person name="Wang M."/>
            <person name="Yang K."/>
            <person name="Cui Y."/>
            <person name="Leung E."/>
            <person name="Nong W."/>
            <person name="Shin S.-K."/>
            <person name="Au S."/>
            <person name="Jeong K.Y."/>
            <person name="Chew F.T."/>
            <person name="Hui J."/>
            <person name="Leung T.F."/>
            <person name="Tungtrongchitr A."/>
            <person name="Zhong N."/>
            <person name="Liu Z."/>
            <person name="Tsui S."/>
        </authorList>
    </citation>
    <scope>NUCLEOTIDE SEQUENCE</scope>
    <source>
        <strain evidence="2">Derf</strain>
        <tissue evidence="2">Whole organism</tissue>
    </source>
</reference>
<accession>A0A922IDK8</accession>
<comment type="caution">
    <text evidence="2">The sequence shown here is derived from an EMBL/GenBank/DDBJ whole genome shotgun (WGS) entry which is preliminary data.</text>
</comment>
<evidence type="ECO:0000313" key="2">
    <source>
        <dbReference type="EMBL" id="KAH9529561.1"/>
    </source>
</evidence>
<evidence type="ECO:0000313" key="3">
    <source>
        <dbReference type="Proteomes" id="UP000790347"/>
    </source>
</evidence>
<organism evidence="2 3">
    <name type="scientific">Dermatophagoides farinae</name>
    <name type="common">American house dust mite</name>
    <dbReference type="NCBI Taxonomy" id="6954"/>
    <lineage>
        <taxon>Eukaryota</taxon>
        <taxon>Metazoa</taxon>
        <taxon>Ecdysozoa</taxon>
        <taxon>Arthropoda</taxon>
        <taxon>Chelicerata</taxon>
        <taxon>Arachnida</taxon>
        <taxon>Acari</taxon>
        <taxon>Acariformes</taxon>
        <taxon>Sarcoptiformes</taxon>
        <taxon>Astigmata</taxon>
        <taxon>Psoroptidia</taxon>
        <taxon>Analgoidea</taxon>
        <taxon>Pyroglyphidae</taxon>
        <taxon>Dermatophagoidinae</taxon>
        <taxon>Dermatophagoides</taxon>
    </lineage>
</organism>
<dbReference type="AlphaFoldDB" id="A0A922IDK8"/>
<gene>
    <name evidence="2" type="ORF">DERF_003439</name>
</gene>
<name>A0A922IDK8_DERFA</name>
<keyword evidence="3" id="KW-1185">Reference proteome</keyword>
<dbReference type="EMBL" id="ASGP02000001">
    <property type="protein sequence ID" value="KAH9529561.1"/>
    <property type="molecule type" value="Genomic_DNA"/>
</dbReference>
<sequence>MKNPTKQRNPLNANKTNDGLFSSDKSKPEQKLGGGALFWLLVGDSSLNSSSERAQAAARASLIRINNGFGCMAPGGGTSSSVLGSYFSGRKNEPKPAQNNVITAKINTLTRQPKCSTRKCMIGAMINIPIPEPQTAIPVANAHDVPPSIPKVT</sequence>
<protein>
    <submittedName>
        <fullName evidence="2">Uncharacterized protein</fullName>
    </submittedName>
</protein>
<reference evidence="2" key="1">
    <citation type="submission" date="2013-05" db="EMBL/GenBank/DDBJ databases">
        <authorList>
            <person name="Yim A.K.Y."/>
            <person name="Chan T.F."/>
            <person name="Ji K.M."/>
            <person name="Liu X.Y."/>
            <person name="Zhou J.W."/>
            <person name="Li R.Q."/>
            <person name="Yang K.Y."/>
            <person name="Li J."/>
            <person name="Li M."/>
            <person name="Law P.T.W."/>
            <person name="Wu Y.L."/>
            <person name="Cai Z.L."/>
            <person name="Qin H."/>
            <person name="Bao Y."/>
            <person name="Leung R.K.K."/>
            <person name="Ng P.K.S."/>
            <person name="Zou J."/>
            <person name="Zhong X.J."/>
            <person name="Ran P.X."/>
            <person name="Zhong N.S."/>
            <person name="Liu Z.G."/>
            <person name="Tsui S.K.W."/>
        </authorList>
    </citation>
    <scope>NUCLEOTIDE SEQUENCE</scope>
    <source>
        <strain evidence="2">Derf</strain>
        <tissue evidence="2">Whole organism</tissue>
    </source>
</reference>
<feature type="compositionally biased region" description="Polar residues" evidence="1">
    <location>
        <begin position="1"/>
        <end position="20"/>
    </location>
</feature>
<evidence type="ECO:0000256" key="1">
    <source>
        <dbReference type="SAM" id="MobiDB-lite"/>
    </source>
</evidence>
<dbReference type="Proteomes" id="UP000790347">
    <property type="component" value="Unassembled WGS sequence"/>
</dbReference>